<reference evidence="3" key="1">
    <citation type="submission" date="2020-05" db="EMBL/GenBank/DDBJ databases">
        <title>Mycena genomes resolve the evolution of fungal bioluminescence.</title>
        <authorList>
            <person name="Tsai I.J."/>
        </authorList>
    </citation>
    <scope>NUCLEOTIDE SEQUENCE</scope>
    <source>
        <strain evidence="3">CCC161011</strain>
    </source>
</reference>
<evidence type="ECO:0000259" key="2">
    <source>
        <dbReference type="Pfam" id="PF20152"/>
    </source>
</evidence>
<evidence type="ECO:0000256" key="1">
    <source>
        <dbReference type="SAM" id="Phobius"/>
    </source>
</evidence>
<feature type="transmembrane region" description="Helical" evidence="1">
    <location>
        <begin position="158"/>
        <end position="184"/>
    </location>
</feature>
<dbReference type="Proteomes" id="UP000620124">
    <property type="component" value="Unassembled WGS sequence"/>
</dbReference>
<dbReference type="InterPro" id="IPR045339">
    <property type="entry name" value="DUF6534"/>
</dbReference>
<feature type="transmembrane region" description="Helical" evidence="1">
    <location>
        <begin position="50"/>
        <end position="71"/>
    </location>
</feature>
<dbReference type="AlphaFoldDB" id="A0A8H6Z467"/>
<proteinExistence type="predicted"/>
<feature type="transmembrane region" description="Helical" evidence="1">
    <location>
        <begin position="122"/>
        <end position="146"/>
    </location>
</feature>
<feature type="transmembrane region" description="Helical" evidence="1">
    <location>
        <begin position="205"/>
        <end position="227"/>
    </location>
</feature>
<dbReference type="Pfam" id="PF20152">
    <property type="entry name" value="DUF6534"/>
    <property type="match status" value="1"/>
</dbReference>
<feature type="transmembrane region" description="Helical" evidence="1">
    <location>
        <begin position="91"/>
        <end position="110"/>
    </location>
</feature>
<feature type="transmembrane region" description="Helical" evidence="1">
    <location>
        <begin position="233"/>
        <end position="252"/>
    </location>
</feature>
<evidence type="ECO:0000313" key="4">
    <source>
        <dbReference type="Proteomes" id="UP000620124"/>
    </source>
</evidence>
<keyword evidence="1" id="KW-0472">Membrane</keyword>
<organism evidence="3 4">
    <name type="scientific">Mycena venus</name>
    <dbReference type="NCBI Taxonomy" id="2733690"/>
    <lineage>
        <taxon>Eukaryota</taxon>
        <taxon>Fungi</taxon>
        <taxon>Dikarya</taxon>
        <taxon>Basidiomycota</taxon>
        <taxon>Agaricomycotina</taxon>
        <taxon>Agaricomycetes</taxon>
        <taxon>Agaricomycetidae</taxon>
        <taxon>Agaricales</taxon>
        <taxon>Marasmiineae</taxon>
        <taxon>Mycenaceae</taxon>
        <taxon>Mycena</taxon>
    </lineage>
</organism>
<keyword evidence="4" id="KW-1185">Reference proteome</keyword>
<dbReference type="PANTHER" id="PTHR40465">
    <property type="entry name" value="CHROMOSOME 1, WHOLE GENOME SHOTGUN SEQUENCE"/>
    <property type="match status" value="1"/>
</dbReference>
<accession>A0A8H6Z467</accession>
<evidence type="ECO:0000313" key="3">
    <source>
        <dbReference type="EMBL" id="KAF7369546.1"/>
    </source>
</evidence>
<feature type="domain" description="DUF6534" evidence="2">
    <location>
        <begin position="169"/>
        <end position="256"/>
    </location>
</feature>
<protein>
    <recommendedName>
        <fullName evidence="2">DUF6534 domain-containing protein</fullName>
    </recommendedName>
</protein>
<keyword evidence="1" id="KW-1133">Transmembrane helix</keyword>
<keyword evidence="1" id="KW-0812">Transmembrane</keyword>
<dbReference type="PANTHER" id="PTHR40465:SF1">
    <property type="entry name" value="DUF6534 DOMAIN-CONTAINING PROTEIN"/>
    <property type="match status" value="1"/>
</dbReference>
<name>A0A8H6Z467_9AGAR</name>
<comment type="caution">
    <text evidence="3">The sequence shown here is derived from an EMBL/GenBank/DDBJ whole genome shotgun (WGS) entry which is preliminary data.</text>
</comment>
<dbReference type="OrthoDB" id="2535105at2759"/>
<gene>
    <name evidence="3" type="ORF">MVEN_00284500</name>
</gene>
<feature type="transmembrane region" description="Helical" evidence="1">
    <location>
        <begin position="16"/>
        <end position="38"/>
    </location>
</feature>
<dbReference type="EMBL" id="JACAZI010000002">
    <property type="protein sequence ID" value="KAF7369546.1"/>
    <property type="molecule type" value="Genomic_DNA"/>
</dbReference>
<sequence length="311" mass="34261">MDPVASFNPNTSLGGLQIGVLVSYVLFGVTTTQTYIYYSRFPQDSRKIKALVALVWICEAAHVISVGDGLYDYTITNYGNPERLGGAMPKSLFASLLFGGVIAVSVQGFFTWRTYTFSNKLFIPLLISAMILVRMIGSTVLAVMGFRMTLLAPFEKQWGSLFTALFIISAIIDLTITVTLVVFLRNRRNVAHERTMALIDKLIKWTIETALLTSAASMVTLACFITMKQNLIWVATFLVTTRLFSNSFLASLNSRQTLREMDQATRPTGPSLASAFGPSTSTNIQMTKVTQITYDTEPHGGIDSKVVSVEV</sequence>